<dbReference type="SMART" id="SM00823">
    <property type="entry name" value="PKS_PP"/>
    <property type="match status" value="4"/>
</dbReference>
<protein>
    <submittedName>
        <fullName evidence="7">Amino acid adenylation domain-containing protein</fullName>
    </submittedName>
</protein>
<sequence length="5633" mass="601699">MSSLSDSTALPHATGQWLPVTAAQSEVWVAQQLAPASPAYNISLTIEVNGPLDIARAVESVYMTIRRAEALHVRFAVGADEVLRQQRLDPQAWTLRIVDLRDRPDPAAAARAWVENDMQTVAELESDEALFTQAILRIDDEVTWWYQRYHHSIIDGYGIVLLVGEVVGRQEHPELLFDEQDWSLQTAIDADVEYRASGRHEADRAHWLEWLAEAPEPPVLLPPSPNPLAPPIKASVELDEATVEGLYRFADAQGIRRTRIPFAMLAAYLHRVSGQSDLMLSVPLTGRTGRALRNLPSMASTILPMRLQVDGDSTLAALAAHIDQGLIGLLRHGRYRGEDLAREARALDPSRRVFGPGVNIVLFEHSLTFGGSPAFARNMVTGAIGELDFTVQRGQEGESIRIDLRVGAGLEADLERHRVQLTQFLGQLAAEPNAPISRFDVMSDEQRRRVLEDFNDTARPQPSRTVPELFAAQVAATPDREALIAGDVRLTYRDLGARVNQLARHLTERGLAPEEVVAVGVPRSAEMVVGLLAVMVAGGAFVPLDPAWPQDRRDQVLADAGARLVLTGPGGVQVSPESAVAVDLADWAHAGQSADPLDAAIAGQSLAYVIFTSGSTGRPKGAMIRHEAICARLLWQVEEVLGFGIDDASLFKAPLSFDISVNEILLPLVSGGRLVVAEAGGERDPHYLLDLIERERVTFVYLVSSMLSVLLDLDEDGRSLGGLKHVWCGGEVLTPELFDRFRRRLSTTLYHGYGPAEATIGVSHVIYRDRAERIASSIGRPNPNTQLYVLDSQLRPVPPGVGGELYAGGYLLGRGYVGAAALTASRFIANPFAEDGSRLYRTGDLARWAEDGTLDFIGRADNQVKIRGMRLELEDVEAALASHPGVRDCAVLVRENNGSKYLAGYVVSHADHPALTSDEVRAWAAAKLPEYMVPTAVLLLDEFPLTANGKLDRRALPEPDLRAALPGLAPRTEREQQLCAVIAGVLGVDSVGVTDDFFALGGDSIVAIQLVNHARAAGLNFSAREVFQLRTAEALAREIEGRAEAVVDLLDVPLGEVPTTPIIAHTSESGEAIARFHQSVLVQTPIGFREDAARAALTAVIERHDALRASLVRGEAWALSVPATAAETDLLRRIDAEHLTAAELDAVVSRETIDAAARLDPDAGVMVQAVWFDVGADRPGRLLLVVHHLVVDGVSWRILLEDLARAGSAATAGIPVELAPVGTSLRRWSQLLSESAESGAFDGELDHWLSVSRTPDPALGSRALDPALDRCGAAESITVSLAPEFTGPLLGAVPAAFGGQVGDVLLTGLAAVLAHWRGQAGSGAGSSETQVVIDLEGHGREEDAAGRPVDLGRTVGWFTSLYPVRIDAGVLPDDLDPAALGVAVKAVKEQLRAVPGNGIGYGALRYLTPAGAELSGTVAPQVLFNYLGRASASEGADWLPIAMDGANDPDAPMGHAIEFNAIAEDGPDGPTLRTTITWAPGLFSAARIAALSEAWTAVLRALAATAPFGGHTPSDFPLARLGQADVSQLEAAAADLVDVLPMTPLQEGIYFHSAFETEHSDPYVVQQIIELTGPVDPQALHVALQTVVDRHAALRTGLRAVSDGRVVQVVSGDARVPMETVDLRGLGADEASSRVRRILADERVRGFDLEQAPLLRYVLVQIDQASEATGDVTAAEHLLLQSIHHIVADGWSVPVMLRELMALYAPAGSKPASLPAPEPYRNYLGWLGSRDRDASIEVWRGALAGVDEPTGLSKAERGAEVGVREVKATLSAAQTSDLIAFGRARGLTLSTLVHGAWGLLLGRLTKRRDVLFGSTVSGRGGDLRGIETMVGLFINTVPARLRYRAEESVAAALTRWQDEQSSLLEHQYIGLSELRRLTGLQELFDTLVVFENYPIGEGAVADPTGTLEITGITFEENPPYPVTLIVAPGDELRLEVKYQAAVVDPATAHRLADGMVSFLGALLRDGDQPISALSLVTATERDELEASWAASSGPAEARTLTDLLDEQAARTPDAIAVEFEGAVLTYAELHARANRLARDLVETGVGPESLVGVALGRSLELMVALLAVGKAGGAYLPLDLDYPAERLSYMLADAAPVCVLTDGAPFDTELPVLTVDLSGPQDDSGALPTATRAQAGHPAYVIYTSGSTGRPKGVLVSHEAIVNRLLWMQSENPLTAGERVLQKTPSSFDVSVPEFFGPLIAGATVVLARPGGHKDPAYLAGLIAERGISRAHFVPSMLDLFLAEPGAAACTALRVVGCSGEALSAASARRFAEVLPGVRLDNLYGPTEAAVEVSYFFGAQEVSSAALSVPIGAPVANTRLYVLDQYLNPVPPGTEGELYLSGPQLARGYLGRAALTADRFVADPFVAGTRMYRTGDLVRSVDGELDYVGRADDQVKLRGFRIELGEIEAALLADPSVAHAAVVVREDRPGQQRLVAYVVPAGPVSASGPQGDQKYSHALAAFLPAHMVPSAFVELDALPLSPSGKLDRKSLPAPDFSVAVSGAAPAAGTEGRIAAQFAEVLGLDRVGAGDDFFTLGGDSILAIRLVNLARRDGVTLTPRQVFELRTPAAIARLVGDAGPVAESAAPEAAVADGVGEVIALPVVHRLSEWSGGTDRFNQAVLLYTPAGADARLLDNALQALLDHHDGLRARLTRHAPGVWSTVTTEPGSVSAASILTTVDARDPESLRRIVTEHSEAATARLDPESGVMVQAVWFDAGPATAGRLLIVAHHLVVDGVSWRILLEDLAMANVALASGQDPALDPVGTSLRAFGRILTEQAQGAERLAELAHWTAATAPGAALVPEVSGHATIGTGSQHRVTLSVDDTVAALTAVPALANADVTDVLLSALRIAVSRWHRDTGRATSDLLVDLERHGREELAAGVDLSRTVGWFTSISPVRLRVGDRPLDVLKDVKERLRDAPDGGIGYGMLRYANARTAALLAAGAESQILFNYLGRMPSADLGIAVPWAPAPETDALSTDPDADMGGPYQLIVNAICEDTAEGPVLHANFGRSELGLTEADGDALSQGWAQALRELVEIAARHDGPGVLTPSDVPLVALTQDELDRIAERSPAGVDAVWPLSPLQEGLYFQATFDEGADIYTAQFSLDFEHRLDIERLAAALRTLQRRNPTLRAGFLSEGLTAPVQFITAELDVPIVEFDLRELTEAEREPHAAELMATDRLTPFDLTAPPLWRAMVIRLDDDRDRLVVNRQFLLWDGWSNGIVVSQLLALYESAGDDCGFPTATGGFDDYLGWLRDRDSETGRAEWRRALAGLEEPTLLGSTVAGAPALPDRRDTVLSAELSERLRARASASGVTFNAVLSGALALVLGAATGRDDVVFGITVAGRPPEVEGLDTVAGLFLNTVPVRTTLRPAERVEDLLRRSQSERLGLMPHDYLGLATIGRESDHRQLFDVLYVLQNFVDENQVSALNSAHDISGGDSVDHTHYPLTVVVTPGNRVKIKFEFRPEAVAETTVESMLARFVGLLELFADDVSAPVGSLDLSLPGERAALASRSTERELPESTIADLFAEAAARTPDEVALVFGSESVTYRDLDGRINAMARLLLAHGAGPERIVALGLPRSVEMVVALFAVLRTGSAYLPLELDHPAERLLGMLMDARPVTLVTTVAVRETLTGFGGVAIVLDGAETEDHGTDPLTDAELGGFAPGTPGRLDHPAYVIYTSGSTGKPKGVVTGYRGLTNMQFNHRAEIFDPTISMTGGRRLRIAHTVSFAFDMSWEELLWLVEGHEVHICDEHLRRDAEALVAYCNTHAIDVVNVTPTYAQHLFEEGLLGDGPGEHRPPLVLLGGEAVPDSVWSRLRDTEGTFGYNLYGPTEYTINTLGGGTSDSATPTVGKPIWNTRAHILDSWLRPVADGVAGELYIAGIGLARGYLDRFGLTAERFVADPFAGGASAATGDVTAGRMYRTGDLVRRGADGNIDFLGRTDDQVKIRGHRVELGEIESVLAGLDGVRQCAVIAAPGPGGVKRLVAYVVPSGPVSGFGPHAGQKYSQALRASLPDYMVPAAFVPTDTLPMTVNGKLDVRALPPVPDAVGSGSRGPADHIEQALCELFGEVLDVSEPGVEDSFFDLGGHSLLATRLISRARSALSTELTMRDLFEAPTVAELAERVRARGQAVRPVLAPAVRPEHLPMSSAQQRLWLIQQIEGESAAYNFPIVLRLKGELDTGLFAAALADVVGRHEALRTVFGEVDGLPVQRILDEATPELTVVEGTEAEIAGLVRDAVLRPFDLTREIPVRGSVIRLGEHDQVVALVLHHIATDEWSDRPFLRDLMLAYASRAHGQAPQWEPLAVQYADYTLWQRELLGDPADPDSVLSEQLSYWERTLSGAPEELTLPTDRARPARPSFAGGAIELDLDARTTAALRALAADSGASMFMVLHAAAAALLHRIGAGEDLPLGAPIAGRTEQGLDELVGFFVNTLVLRTDVSGNPTFGELLGRVRELDLAAFTHADVPFESVVERLNPARTLARNPLFQVMVGYHSRTADITELPGLTLEPVPLQERTAKFDLVFNFTEFLSAAAGSDAGEGKISLRLEYGADLFDESTADAIARRQLALLDAVAQEPSTPIGAVDVFLPGERTLVLVDFNDTARVVPEETLDASFARWVAATPDAVAALDEHRSVTYAELDERSDRIAAVLADRGVGAESVVGLAVPRSVDMVASVLAVLKLGAAYLPLDLSHPADRISYMLADSNAGVLLSTGAESARIEEAPGLSRVLLDEPDTVAQLAAARKPEVVVPAGIDHAAYVIYTSGSTGRPKGVVVSHEGISSLVATAEDRMRLTPGSTVLQFASVGFDVAVFELSMALCTGSRLVIVPDRSRVAGPELTDFMHEHEVTHAIIPPSLMAALPPGALVPAGCTVLVGTETVPPDLIGRWAERLNLLAAYGLTEATVNNTLWQAQPGWNQAVPIGIPDPNEKAFILDARLRPVPVGVAGELYIAGRGLARGYLGKPALTAGRFVANPFGPGRMYRTGDLARWRAEGNIDFLGRVDDQVKIRGFRIELGEIIAALADGPGVNQSAVVADRDGSIARLIGYVVPHEGAVVDPAAVRAHVASSLPDYMVPSVVLVLDGPLPLTPNGKLDRKALPAPDWSELTGDVAPRTPRERVIADLFAEILQLPSVGVHDNFFDLGGHSMASMQLVGRVRTELGAQLSIREVFDAPTVAELAELIEAGNGDGRPVLVAGARDEGAVTLSPPQRRQWRMYRQSPTASHALSLYPERRLDAELLALALDDVVSRHEPLRTVFFERDGEVCGQEAVRLGHGRSAGSAPVVGLVDVGDGDLHARVFELAQQPMDLAEQAPLRVQLVEDLSGRQALLLVMHYLAVDEWSVVPLLGELLAGYLARQSGHAPELPPLPVTYGDYEAWSRQVLGDPADESSRHARQLAYWRERLSGIPAALSMPGARPGGARRGDVVPLPIDESLHRDIDALARRTGTSMFMVLQSALAVALTEAGVGEDLPIGALVAGRTEEALSGLIGCFFNTVVLRTDTSGDPTFAEVLARVRESNLSALEHQDIGFDDVATDLGGDALRPQVMVVHHEQARLGEVDGVFGGLLPVPVGEPVSDLTLSFYEPVGDGPVHAYLGYRTDVLEPAVVSAMAQRLLAVLGAVCADADRRIGEIG</sequence>
<comment type="caution">
    <text evidence="7">The sequence shown here is derived from an EMBL/GenBank/DDBJ whole genome shotgun (WGS) entry which is preliminary data.</text>
</comment>
<accession>A0ABW2RVQ7</accession>
<reference evidence="8" key="1">
    <citation type="journal article" date="2019" name="Int. J. Syst. Evol. Microbiol.">
        <title>The Global Catalogue of Microorganisms (GCM) 10K type strain sequencing project: providing services to taxonomists for standard genome sequencing and annotation.</title>
        <authorList>
            <consortium name="The Broad Institute Genomics Platform"/>
            <consortium name="The Broad Institute Genome Sequencing Center for Infectious Disease"/>
            <person name="Wu L."/>
            <person name="Ma J."/>
        </authorList>
    </citation>
    <scope>NUCLEOTIDE SEQUENCE [LARGE SCALE GENOMIC DNA]</scope>
    <source>
        <strain evidence="8">ICMP 19430</strain>
    </source>
</reference>
<keyword evidence="8" id="KW-1185">Reference proteome</keyword>
<dbReference type="InterPro" id="IPR001242">
    <property type="entry name" value="Condensation_dom"/>
</dbReference>
<dbReference type="InterPro" id="IPR023213">
    <property type="entry name" value="CAT-like_dom_sf"/>
</dbReference>
<dbReference type="CDD" id="cd17646">
    <property type="entry name" value="A_NRPS_AB3403-like"/>
    <property type="match status" value="2"/>
</dbReference>
<dbReference type="PROSITE" id="PS00012">
    <property type="entry name" value="PHOSPHOPANTETHEINE"/>
    <property type="match status" value="4"/>
</dbReference>
<evidence type="ECO:0000313" key="7">
    <source>
        <dbReference type="EMBL" id="MFC7447922.1"/>
    </source>
</evidence>
<dbReference type="InterPro" id="IPR020845">
    <property type="entry name" value="AMP-binding_CS"/>
</dbReference>
<dbReference type="InterPro" id="IPR045851">
    <property type="entry name" value="AMP-bd_C_sf"/>
</dbReference>
<dbReference type="Gene3D" id="3.30.559.30">
    <property type="entry name" value="Nonribosomal peptide synthetase, condensation domain"/>
    <property type="match status" value="7"/>
</dbReference>
<dbReference type="InterPro" id="IPR025110">
    <property type="entry name" value="AMP-bd_C"/>
</dbReference>
<dbReference type="InterPro" id="IPR036736">
    <property type="entry name" value="ACP-like_sf"/>
</dbReference>
<dbReference type="Pfam" id="PF13193">
    <property type="entry name" value="AMP-binding_C"/>
    <property type="match status" value="4"/>
</dbReference>
<dbReference type="Gene3D" id="3.30.559.10">
    <property type="entry name" value="Chloramphenicol acetyltransferase-like domain"/>
    <property type="match status" value="7"/>
</dbReference>
<dbReference type="InterPro" id="IPR000873">
    <property type="entry name" value="AMP-dep_synth/lig_dom"/>
</dbReference>
<dbReference type="Gene3D" id="3.40.50.12780">
    <property type="entry name" value="N-terminal domain of ligase-like"/>
    <property type="match status" value="2"/>
</dbReference>
<dbReference type="Proteomes" id="UP001596484">
    <property type="component" value="Unassembled WGS sequence"/>
</dbReference>
<dbReference type="PANTHER" id="PTHR45527">
    <property type="entry name" value="NONRIBOSOMAL PEPTIDE SYNTHETASE"/>
    <property type="match status" value="1"/>
</dbReference>
<name>A0ABW2RVQ7_9NOCA</name>
<keyword evidence="5" id="KW-0045">Antibiotic biosynthesis</keyword>
<dbReference type="NCBIfam" id="TIGR01733">
    <property type="entry name" value="AA-adenyl-dom"/>
    <property type="match status" value="4"/>
</dbReference>
<dbReference type="PROSITE" id="PS50075">
    <property type="entry name" value="CARRIER"/>
    <property type="match status" value="4"/>
</dbReference>
<keyword evidence="2" id="KW-0596">Phosphopantetheine</keyword>
<feature type="domain" description="Carrier" evidence="6">
    <location>
        <begin position="2504"/>
        <end position="2578"/>
    </location>
</feature>
<dbReference type="CDD" id="cd19540">
    <property type="entry name" value="LCL_NRPS-like"/>
    <property type="match status" value="1"/>
</dbReference>
<dbReference type="Gene3D" id="3.40.50.1820">
    <property type="entry name" value="alpha/beta hydrolase"/>
    <property type="match status" value="1"/>
</dbReference>
<dbReference type="SUPFAM" id="SSF52777">
    <property type="entry name" value="CoA-dependent acyltransferases"/>
    <property type="match status" value="14"/>
</dbReference>
<dbReference type="InterPro" id="IPR010060">
    <property type="entry name" value="NRPS_synth"/>
</dbReference>
<dbReference type="CDD" id="cd05930">
    <property type="entry name" value="A_NRPS"/>
    <property type="match status" value="1"/>
</dbReference>
<dbReference type="Gene3D" id="1.10.1200.10">
    <property type="entry name" value="ACP-like"/>
    <property type="match status" value="3"/>
</dbReference>
<dbReference type="CDD" id="cd19543">
    <property type="entry name" value="DCL_NRPS"/>
    <property type="match status" value="1"/>
</dbReference>
<evidence type="ECO:0000313" key="8">
    <source>
        <dbReference type="Proteomes" id="UP001596484"/>
    </source>
</evidence>
<dbReference type="Pfam" id="PF00550">
    <property type="entry name" value="PP-binding"/>
    <property type="match status" value="4"/>
</dbReference>
<keyword evidence="3" id="KW-0597">Phosphoprotein</keyword>
<evidence type="ECO:0000256" key="5">
    <source>
        <dbReference type="ARBA" id="ARBA00023194"/>
    </source>
</evidence>
<dbReference type="NCBIfam" id="NF003417">
    <property type="entry name" value="PRK04813.1"/>
    <property type="match status" value="4"/>
</dbReference>
<evidence type="ECO:0000256" key="2">
    <source>
        <dbReference type="ARBA" id="ARBA00022450"/>
    </source>
</evidence>
<dbReference type="Gene3D" id="2.30.38.10">
    <property type="entry name" value="Luciferase, Domain 3"/>
    <property type="match status" value="2"/>
</dbReference>
<feature type="domain" description="Carrier" evidence="6">
    <location>
        <begin position="4055"/>
        <end position="4130"/>
    </location>
</feature>
<dbReference type="InterPro" id="IPR006162">
    <property type="entry name" value="Ppantetheine_attach_site"/>
</dbReference>
<dbReference type="InterPro" id="IPR042099">
    <property type="entry name" value="ANL_N_sf"/>
</dbReference>
<dbReference type="Gene3D" id="3.30.300.30">
    <property type="match status" value="4"/>
</dbReference>
<dbReference type="SUPFAM" id="SSF47336">
    <property type="entry name" value="ACP-like"/>
    <property type="match status" value="4"/>
</dbReference>
<dbReference type="Pfam" id="PF00668">
    <property type="entry name" value="Condensation"/>
    <property type="match status" value="7"/>
</dbReference>
<dbReference type="NCBIfam" id="TIGR01720">
    <property type="entry name" value="NRPS-para261"/>
    <property type="match status" value="2"/>
</dbReference>
<dbReference type="EMBL" id="JBHTCS010000010">
    <property type="protein sequence ID" value="MFC7447922.1"/>
    <property type="molecule type" value="Genomic_DNA"/>
</dbReference>
<keyword evidence="4" id="KW-0677">Repeat</keyword>
<gene>
    <name evidence="7" type="ORF">ACFQS9_08475</name>
</gene>
<dbReference type="PANTHER" id="PTHR45527:SF1">
    <property type="entry name" value="FATTY ACID SYNTHASE"/>
    <property type="match status" value="1"/>
</dbReference>
<evidence type="ECO:0000256" key="3">
    <source>
        <dbReference type="ARBA" id="ARBA00022553"/>
    </source>
</evidence>
<evidence type="ECO:0000256" key="4">
    <source>
        <dbReference type="ARBA" id="ARBA00022737"/>
    </source>
</evidence>
<dbReference type="Gene3D" id="3.40.50.980">
    <property type="match status" value="4"/>
</dbReference>
<comment type="cofactor">
    <cofactor evidence="1">
        <name>pantetheine 4'-phosphate</name>
        <dbReference type="ChEBI" id="CHEBI:47942"/>
    </cofactor>
</comment>
<proteinExistence type="predicted"/>
<evidence type="ECO:0000256" key="1">
    <source>
        <dbReference type="ARBA" id="ARBA00001957"/>
    </source>
</evidence>
<dbReference type="InterPro" id="IPR029058">
    <property type="entry name" value="AB_hydrolase_fold"/>
</dbReference>
<dbReference type="InterPro" id="IPR009081">
    <property type="entry name" value="PP-bd_ACP"/>
</dbReference>
<evidence type="ECO:0000259" key="6">
    <source>
        <dbReference type="PROSITE" id="PS50075"/>
    </source>
</evidence>
<organism evidence="7 8">
    <name type="scientific">Rhodococcus daqingensis</name>
    <dbReference type="NCBI Taxonomy" id="2479363"/>
    <lineage>
        <taxon>Bacteria</taxon>
        <taxon>Bacillati</taxon>
        <taxon>Actinomycetota</taxon>
        <taxon>Actinomycetes</taxon>
        <taxon>Mycobacteriales</taxon>
        <taxon>Nocardiaceae</taxon>
        <taxon>Rhodococcus</taxon>
    </lineage>
</organism>
<dbReference type="Pfam" id="PF00501">
    <property type="entry name" value="AMP-binding"/>
    <property type="match status" value="4"/>
</dbReference>
<dbReference type="InterPro" id="IPR010071">
    <property type="entry name" value="AA_adenyl_dom"/>
</dbReference>
<dbReference type="RefSeq" id="WP_378403483.1">
    <property type="nucleotide sequence ID" value="NZ_JBHTCS010000010.1"/>
</dbReference>
<dbReference type="SUPFAM" id="SSF56801">
    <property type="entry name" value="Acetyl-CoA synthetase-like"/>
    <property type="match status" value="4"/>
</dbReference>
<dbReference type="PROSITE" id="PS00455">
    <property type="entry name" value="AMP_BINDING"/>
    <property type="match status" value="4"/>
</dbReference>
<feature type="domain" description="Carrier" evidence="6">
    <location>
        <begin position="5112"/>
        <end position="5187"/>
    </location>
</feature>
<feature type="domain" description="Carrier" evidence="6">
    <location>
        <begin position="969"/>
        <end position="1043"/>
    </location>
</feature>
<dbReference type="InterPro" id="IPR020806">
    <property type="entry name" value="PKS_PP-bd"/>
</dbReference>